<reference evidence="1 2" key="1">
    <citation type="journal article" date="2015" name="Nature">
        <title>rRNA introns, odd ribosomes, and small enigmatic genomes across a large radiation of phyla.</title>
        <authorList>
            <person name="Brown C.T."/>
            <person name="Hug L.A."/>
            <person name="Thomas B.C."/>
            <person name="Sharon I."/>
            <person name="Castelle C.J."/>
            <person name="Singh A."/>
            <person name="Wilkins M.J."/>
            <person name="Williams K.H."/>
            <person name="Banfield J.F."/>
        </authorList>
    </citation>
    <scope>NUCLEOTIDE SEQUENCE [LARGE SCALE GENOMIC DNA]</scope>
</reference>
<gene>
    <name evidence="1" type="ORF">UU42_C0009G0001</name>
</gene>
<accession>A0A0G0US80</accession>
<name>A0A0G0US80_9BACT</name>
<dbReference type="EMBL" id="LCAO01000009">
    <property type="protein sequence ID" value="KKR91604.1"/>
    <property type="molecule type" value="Genomic_DNA"/>
</dbReference>
<proteinExistence type="predicted"/>
<dbReference type="AlphaFoldDB" id="A0A0G0US80"/>
<comment type="caution">
    <text evidence="1">The sequence shown here is derived from an EMBL/GenBank/DDBJ whole genome shotgun (WGS) entry which is preliminary data.</text>
</comment>
<protein>
    <submittedName>
        <fullName evidence="1">Uncharacterized protein</fullName>
    </submittedName>
</protein>
<evidence type="ECO:0000313" key="1">
    <source>
        <dbReference type="EMBL" id="KKR91604.1"/>
    </source>
</evidence>
<dbReference type="Proteomes" id="UP000034676">
    <property type="component" value="Unassembled WGS sequence"/>
</dbReference>
<sequence length="300" mass="33223">MSYLELELARFPTHGHATRTAFTQESPLVGGRAIAQTSILGLGAENLGDIWDHTIGVSSQAAREITGTRSRVIRALVDAGDFYRPDQYQVVGFPERILTDGKPIVLPAHPDLRRLFALVEKTLQAHFLTESYAKFRPVADPSQVDHSVRYSVLGALAISHEIAKPSLSVEPGHLHRDVRFYDDGGLDVQLDALVTRQAYPQIVTAQDLLTYLDSSDTPDWGIIQIKLITYKPLDKLGVLKEVISRHHLEARRQLVSLALALSQDVKLELGKGVVEAIKSPFIFPGSIYFVYIRPTPVSAK</sequence>
<evidence type="ECO:0000313" key="2">
    <source>
        <dbReference type="Proteomes" id="UP000034676"/>
    </source>
</evidence>
<organism evidence="1 2">
    <name type="scientific">Candidatus Woesebacteria bacterium GW2011_GWA1_41_13b</name>
    <dbReference type="NCBI Taxonomy" id="1618555"/>
    <lineage>
        <taxon>Bacteria</taxon>
        <taxon>Candidatus Woeseibacteriota</taxon>
    </lineage>
</organism>